<keyword evidence="5 7" id="KW-1133">Transmembrane helix</keyword>
<keyword evidence="10" id="KW-1185">Reference proteome</keyword>
<comment type="caution">
    <text evidence="9">The sequence shown here is derived from an EMBL/GenBank/DDBJ whole genome shotgun (WGS) entry which is preliminary data.</text>
</comment>
<sequence>MSVPAASADASPGQPGQPGQHKKAALAAWVGSALEYYDFFIYGSAAALIFPEIFFDESDPATATLLSLASFGVAYAARPIGALFLGHIGDRLGRKKIMVFTLLLMGVSTFLIGCLPTRDQIGTLAPVLLVLCRVLQGISAAGEQASANSMTLEHAPEHRRGYYTSFTLNGTQAGQLLATLVFIPIAALPEEHLMSWGWRVPFWLSVAVAVAGYVVRRTLDETPAFTQQAATGEGVAKMPLAVLAREHWADVLRVIAGALVASVSTIFTVWALAYATSDSVGMSRSSMLWVGALANLVALAAIPLWAVLSDRIGRRPVFLIGSAGSAVLMSGYLWAISSGSYPLVLLLGILAFGVVYSAANGIWPSFYGEMFSTKVRLSGMAVGTQIGFAVSGFAVTFAAQFAGPDGDDWFAVALFTAALCVPPVLAALTARETHKVPTALLGERAPRETARRESVAA</sequence>
<dbReference type="PROSITE" id="PS50850">
    <property type="entry name" value="MFS"/>
    <property type="match status" value="1"/>
</dbReference>
<evidence type="ECO:0000313" key="9">
    <source>
        <dbReference type="EMBL" id="GGZ02352.1"/>
    </source>
</evidence>
<keyword evidence="6 7" id="KW-0472">Membrane</keyword>
<feature type="transmembrane region" description="Helical" evidence="7">
    <location>
        <begin position="198"/>
        <end position="215"/>
    </location>
</feature>
<comment type="subcellular location">
    <subcellularLocation>
        <location evidence="1">Cell membrane</location>
        <topology evidence="1">Multi-pass membrane protein</topology>
    </subcellularLocation>
</comment>
<dbReference type="PANTHER" id="PTHR43045">
    <property type="entry name" value="SHIKIMATE TRANSPORTER"/>
    <property type="match status" value="1"/>
</dbReference>
<dbReference type="InterPro" id="IPR020846">
    <property type="entry name" value="MFS_dom"/>
</dbReference>
<evidence type="ECO:0000256" key="7">
    <source>
        <dbReference type="SAM" id="Phobius"/>
    </source>
</evidence>
<name>A0A918UEX3_9ACTN</name>
<evidence type="ECO:0000256" key="5">
    <source>
        <dbReference type="ARBA" id="ARBA00022989"/>
    </source>
</evidence>
<feature type="transmembrane region" description="Helical" evidence="7">
    <location>
        <begin position="97"/>
        <end position="115"/>
    </location>
</feature>
<evidence type="ECO:0000256" key="1">
    <source>
        <dbReference type="ARBA" id="ARBA00004651"/>
    </source>
</evidence>
<feature type="transmembrane region" description="Helical" evidence="7">
    <location>
        <begin position="317"/>
        <end position="335"/>
    </location>
</feature>
<feature type="transmembrane region" description="Helical" evidence="7">
    <location>
        <begin position="380"/>
        <end position="403"/>
    </location>
</feature>
<dbReference type="InterPro" id="IPR036259">
    <property type="entry name" value="MFS_trans_sf"/>
</dbReference>
<reference evidence="9" key="1">
    <citation type="journal article" date="2014" name="Int. J. Syst. Evol. Microbiol.">
        <title>Complete genome sequence of Corynebacterium casei LMG S-19264T (=DSM 44701T), isolated from a smear-ripened cheese.</title>
        <authorList>
            <consortium name="US DOE Joint Genome Institute (JGI-PGF)"/>
            <person name="Walter F."/>
            <person name="Albersmeier A."/>
            <person name="Kalinowski J."/>
            <person name="Ruckert C."/>
        </authorList>
    </citation>
    <scope>NUCLEOTIDE SEQUENCE</scope>
    <source>
        <strain evidence="9">JCM 4815</strain>
    </source>
</reference>
<keyword evidence="3" id="KW-1003">Cell membrane</keyword>
<feature type="domain" description="Major facilitator superfamily (MFS) profile" evidence="8">
    <location>
        <begin position="24"/>
        <end position="435"/>
    </location>
</feature>
<dbReference type="InterPro" id="IPR005828">
    <property type="entry name" value="MFS_sugar_transport-like"/>
</dbReference>
<dbReference type="EMBL" id="BMVW01000003">
    <property type="protein sequence ID" value="GGZ02352.1"/>
    <property type="molecule type" value="Genomic_DNA"/>
</dbReference>
<evidence type="ECO:0000259" key="8">
    <source>
        <dbReference type="PROSITE" id="PS50850"/>
    </source>
</evidence>
<feature type="transmembrane region" description="Helical" evidence="7">
    <location>
        <begin position="162"/>
        <end position="186"/>
    </location>
</feature>
<dbReference type="Gene3D" id="1.20.1250.20">
    <property type="entry name" value="MFS general substrate transporter like domains"/>
    <property type="match status" value="2"/>
</dbReference>
<evidence type="ECO:0000256" key="3">
    <source>
        <dbReference type="ARBA" id="ARBA00022475"/>
    </source>
</evidence>
<dbReference type="PANTHER" id="PTHR43045:SF1">
    <property type="entry name" value="SHIKIMATE TRANSPORTER"/>
    <property type="match status" value="1"/>
</dbReference>
<feature type="transmembrane region" description="Helical" evidence="7">
    <location>
        <begin position="254"/>
        <end position="275"/>
    </location>
</feature>
<evidence type="ECO:0000313" key="10">
    <source>
        <dbReference type="Proteomes" id="UP000622166"/>
    </source>
</evidence>
<feature type="transmembrane region" description="Helical" evidence="7">
    <location>
        <begin position="409"/>
        <end position="428"/>
    </location>
</feature>
<keyword evidence="4 7" id="KW-0812">Transmembrane</keyword>
<evidence type="ECO:0000256" key="4">
    <source>
        <dbReference type="ARBA" id="ARBA00022692"/>
    </source>
</evidence>
<organism evidence="9 10">
    <name type="scientific">Streptomyces poonensis</name>
    <dbReference type="NCBI Taxonomy" id="68255"/>
    <lineage>
        <taxon>Bacteria</taxon>
        <taxon>Bacillati</taxon>
        <taxon>Actinomycetota</taxon>
        <taxon>Actinomycetes</taxon>
        <taxon>Kitasatosporales</taxon>
        <taxon>Streptomycetaceae</taxon>
        <taxon>Streptomyces</taxon>
    </lineage>
</organism>
<feature type="transmembrane region" description="Helical" evidence="7">
    <location>
        <begin position="36"/>
        <end position="55"/>
    </location>
</feature>
<evidence type="ECO:0000256" key="2">
    <source>
        <dbReference type="ARBA" id="ARBA00022448"/>
    </source>
</evidence>
<feature type="transmembrane region" description="Helical" evidence="7">
    <location>
        <begin position="287"/>
        <end position="308"/>
    </location>
</feature>
<keyword evidence="2" id="KW-0813">Transport</keyword>
<dbReference type="Pfam" id="PF00083">
    <property type="entry name" value="Sugar_tr"/>
    <property type="match status" value="2"/>
</dbReference>
<proteinExistence type="predicted"/>
<gene>
    <name evidence="9" type="ORF">GCM10010365_21320</name>
</gene>
<evidence type="ECO:0000256" key="6">
    <source>
        <dbReference type="ARBA" id="ARBA00023136"/>
    </source>
</evidence>
<feature type="transmembrane region" description="Helical" evidence="7">
    <location>
        <begin position="61"/>
        <end position="85"/>
    </location>
</feature>
<dbReference type="GO" id="GO:0022857">
    <property type="term" value="F:transmembrane transporter activity"/>
    <property type="evidence" value="ECO:0007669"/>
    <property type="project" value="InterPro"/>
</dbReference>
<reference evidence="9" key="2">
    <citation type="submission" date="2020-09" db="EMBL/GenBank/DDBJ databases">
        <authorList>
            <person name="Sun Q."/>
            <person name="Ohkuma M."/>
        </authorList>
    </citation>
    <scope>NUCLEOTIDE SEQUENCE</scope>
    <source>
        <strain evidence="9">JCM 4815</strain>
    </source>
</reference>
<dbReference type="GO" id="GO:0005886">
    <property type="term" value="C:plasma membrane"/>
    <property type="evidence" value="ECO:0007669"/>
    <property type="project" value="UniProtKB-SubCell"/>
</dbReference>
<protein>
    <submittedName>
        <fullName evidence="9">MFS transporter</fullName>
    </submittedName>
</protein>
<feature type="transmembrane region" description="Helical" evidence="7">
    <location>
        <begin position="341"/>
        <end position="359"/>
    </location>
</feature>
<accession>A0A918UEX3</accession>
<dbReference type="Proteomes" id="UP000622166">
    <property type="component" value="Unassembled WGS sequence"/>
</dbReference>
<dbReference type="CDD" id="cd17369">
    <property type="entry name" value="MFS_ShiA_like"/>
    <property type="match status" value="1"/>
</dbReference>
<dbReference type="SUPFAM" id="SSF103473">
    <property type="entry name" value="MFS general substrate transporter"/>
    <property type="match status" value="1"/>
</dbReference>
<dbReference type="AlphaFoldDB" id="A0A918UEX3"/>
<dbReference type="RefSeq" id="WP_189857659.1">
    <property type="nucleotide sequence ID" value="NZ_BMVW01000003.1"/>
</dbReference>